<name>A0A3Q0ISM7_DIACI</name>
<dbReference type="KEGG" id="dci:113467355"/>
<gene>
    <name evidence="2" type="primary">LOC113467355</name>
</gene>
<organism evidence="1 2">
    <name type="scientific">Diaphorina citri</name>
    <name type="common">Asian citrus psyllid</name>
    <dbReference type="NCBI Taxonomy" id="121845"/>
    <lineage>
        <taxon>Eukaryota</taxon>
        <taxon>Metazoa</taxon>
        <taxon>Ecdysozoa</taxon>
        <taxon>Arthropoda</taxon>
        <taxon>Hexapoda</taxon>
        <taxon>Insecta</taxon>
        <taxon>Pterygota</taxon>
        <taxon>Neoptera</taxon>
        <taxon>Paraneoptera</taxon>
        <taxon>Hemiptera</taxon>
        <taxon>Sternorrhyncha</taxon>
        <taxon>Psylloidea</taxon>
        <taxon>Psyllidae</taxon>
        <taxon>Diaphorininae</taxon>
        <taxon>Diaphorina</taxon>
    </lineage>
</organism>
<dbReference type="RefSeq" id="XP_026679277.1">
    <property type="nucleotide sequence ID" value="XM_026823476.1"/>
</dbReference>
<dbReference type="GeneID" id="113467355"/>
<evidence type="ECO:0000313" key="2">
    <source>
        <dbReference type="RefSeq" id="XP_026679277.1"/>
    </source>
</evidence>
<dbReference type="STRING" id="121845.A0A3Q0ISM7"/>
<keyword evidence="1" id="KW-1185">Reference proteome</keyword>
<proteinExistence type="predicted"/>
<dbReference type="AlphaFoldDB" id="A0A3Q0ISM7"/>
<accession>A0A3Q0ISM7</accession>
<reference evidence="2" key="1">
    <citation type="submission" date="2025-08" db="UniProtKB">
        <authorList>
            <consortium name="RefSeq"/>
        </authorList>
    </citation>
    <scope>IDENTIFICATION</scope>
</reference>
<protein>
    <submittedName>
        <fullName evidence="2">Uncharacterized protein LOC113467355</fullName>
    </submittedName>
</protein>
<dbReference type="Proteomes" id="UP000079169">
    <property type="component" value="Unplaced"/>
</dbReference>
<evidence type="ECO:0000313" key="1">
    <source>
        <dbReference type="Proteomes" id="UP000079169"/>
    </source>
</evidence>
<sequence length="154" mass="16736">MTGMLSAESWGVDSSPVYFQFPVEEVSEDVLTIAAQDPVELSNQASRLLEHEDLTTVFNQLPPDTFEFFSEDKSVVYEPTSREEAELHRALAGTGDGKDIGSSAVDRFITFLDEADPSTLHPTLLFSAAGVTYPPNGFHSTATATAPAQDLRHS</sequence>
<dbReference type="PaxDb" id="121845-A0A3Q0ISM7"/>